<dbReference type="InterPro" id="IPR025711">
    <property type="entry name" value="PepSY"/>
</dbReference>
<sequence length="132" mass="13943">MIGTKILASVIALGVVGGGAVGTHLVKPAAAVSQQETAKEEKQDPNEQAKLQKEAAITGKQATNTVLQKYTDGTVKEVELEDEDGSVVYGVHVTAKDGKSYDVKVDAKTGKITKAEDDSNDEKDNGKENEND</sequence>
<dbReference type="RefSeq" id="WP_007087559.1">
    <property type="nucleotide sequence ID" value="NZ_AJLS01000141.1"/>
</dbReference>
<evidence type="ECO:0000313" key="3">
    <source>
        <dbReference type="EMBL" id="EKN64774.1"/>
    </source>
</evidence>
<evidence type="ECO:0000259" key="2">
    <source>
        <dbReference type="Pfam" id="PF03413"/>
    </source>
</evidence>
<name>K6D8W9_9BACI</name>
<comment type="caution">
    <text evidence="3">The sequence shown here is derived from an EMBL/GenBank/DDBJ whole genome shotgun (WGS) entry which is preliminary data.</text>
</comment>
<dbReference type="Proteomes" id="UP000006316">
    <property type="component" value="Unassembled WGS sequence"/>
</dbReference>
<reference evidence="3 4" key="1">
    <citation type="journal article" date="2012" name="Front. Microbiol.">
        <title>Redundancy and modularity in membrane-associated dissimilatory nitrate reduction in Bacillus.</title>
        <authorList>
            <person name="Heylen K."/>
            <person name="Keltjens J."/>
        </authorList>
    </citation>
    <scope>NUCLEOTIDE SEQUENCE [LARGE SCALE GENOMIC DNA]</scope>
    <source>
        <strain evidence="4">LMG 21833T</strain>
    </source>
</reference>
<dbReference type="Pfam" id="PF03413">
    <property type="entry name" value="PepSY"/>
    <property type="match status" value="1"/>
</dbReference>
<gene>
    <name evidence="3" type="ORF">BABA_22838</name>
</gene>
<dbReference type="PATRIC" id="fig|1117379.3.peg.4740"/>
<proteinExistence type="predicted"/>
<evidence type="ECO:0000313" key="4">
    <source>
        <dbReference type="Proteomes" id="UP000006316"/>
    </source>
</evidence>
<dbReference type="STRING" id="1117379.BABA_22838"/>
<accession>K6D8W9</accession>
<keyword evidence="4" id="KW-1185">Reference proteome</keyword>
<evidence type="ECO:0000256" key="1">
    <source>
        <dbReference type="SAM" id="MobiDB-lite"/>
    </source>
</evidence>
<feature type="domain" description="PepSY" evidence="2">
    <location>
        <begin position="57"/>
        <end position="116"/>
    </location>
</feature>
<dbReference type="AlphaFoldDB" id="K6D8W9"/>
<protein>
    <submittedName>
        <fullName evidence="3">Propeptide PepSY amd peptidase M4</fullName>
    </submittedName>
</protein>
<feature type="region of interest" description="Disordered" evidence="1">
    <location>
        <begin position="106"/>
        <end position="132"/>
    </location>
</feature>
<organism evidence="3 4">
    <name type="scientific">Neobacillus bataviensis LMG 21833</name>
    <dbReference type="NCBI Taxonomy" id="1117379"/>
    <lineage>
        <taxon>Bacteria</taxon>
        <taxon>Bacillati</taxon>
        <taxon>Bacillota</taxon>
        <taxon>Bacilli</taxon>
        <taxon>Bacillales</taxon>
        <taxon>Bacillaceae</taxon>
        <taxon>Neobacillus</taxon>
    </lineage>
</organism>
<dbReference type="OrthoDB" id="2883138at2"/>
<dbReference type="eggNOG" id="COG3212">
    <property type="taxonomic scope" value="Bacteria"/>
</dbReference>
<dbReference type="EMBL" id="AJLS01000141">
    <property type="protein sequence ID" value="EKN64774.1"/>
    <property type="molecule type" value="Genomic_DNA"/>
</dbReference>
<dbReference type="Gene3D" id="3.10.450.40">
    <property type="match status" value="1"/>
</dbReference>